<comment type="caution">
    <text evidence="1">The sequence shown here is derived from an EMBL/GenBank/DDBJ whole genome shotgun (WGS) entry which is preliminary data.</text>
</comment>
<accession>A0ABN3L371</accession>
<reference evidence="1 2" key="1">
    <citation type="journal article" date="2019" name="Int. J. Syst. Evol. Microbiol.">
        <title>The Global Catalogue of Microorganisms (GCM) 10K type strain sequencing project: providing services to taxonomists for standard genome sequencing and annotation.</title>
        <authorList>
            <consortium name="The Broad Institute Genomics Platform"/>
            <consortium name="The Broad Institute Genome Sequencing Center for Infectious Disease"/>
            <person name="Wu L."/>
            <person name="Ma J."/>
        </authorList>
    </citation>
    <scope>NUCLEOTIDE SEQUENCE [LARGE SCALE GENOMIC DNA]</scope>
    <source>
        <strain evidence="1 2">JCM 4395</strain>
    </source>
</reference>
<keyword evidence="2" id="KW-1185">Reference proteome</keyword>
<evidence type="ECO:0000313" key="1">
    <source>
        <dbReference type="EMBL" id="GAA2476994.1"/>
    </source>
</evidence>
<evidence type="ECO:0000313" key="2">
    <source>
        <dbReference type="Proteomes" id="UP001501777"/>
    </source>
</evidence>
<dbReference type="EMBL" id="BAAASG010000002">
    <property type="protein sequence ID" value="GAA2476994.1"/>
    <property type="molecule type" value="Genomic_DNA"/>
</dbReference>
<sequence>MAETLVNTTTAAPVPVPAGRSAAWCAVTFRAVAAQVFTAVPVEPDPDMGDAFAVGAFEVGAWEGSWVVAPGVEAEADGALLGAFDDVSAAALEPPA</sequence>
<name>A0ABN3L371_STRLO</name>
<proteinExistence type="predicted"/>
<gene>
    <name evidence="1" type="ORF">GCM10010276_11190</name>
</gene>
<dbReference type="Proteomes" id="UP001501777">
    <property type="component" value="Unassembled WGS sequence"/>
</dbReference>
<protein>
    <submittedName>
        <fullName evidence="1">Uncharacterized protein</fullName>
    </submittedName>
</protein>
<organism evidence="1 2">
    <name type="scientific">Streptomyces longisporus</name>
    <dbReference type="NCBI Taxonomy" id="1948"/>
    <lineage>
        <taxon>Bacteria</taxon>
        <taxon>Bacillati</taxon>
        <taxon>Actinomycetota</taxon>
        <taxon>Actinomycetes</taxon>
        <taxon>Kitasatosporales</taxon>
        <taxon>Streptomycetaceae</taxon>
        <taxon>Streptomyces</taxon>
    </lineage>
</organism>